<dbReference type="SMART" id="SM00091">
    <property type="entry name" value="PAS"/>
    <property type="match status" value="2"/>
</dbReference>
<keyword evidence="5" id="KW-0547">Nucleotide-binding</keyword>
<evidence type="ECO:0000256" key="5">
    <source>
        <dbReference type="ARBA" id="ARBA00022741"/>
    </source>
</evidence>
<evidence type="ECO:0000256" key="3">
    <source>
        <dbReference type="ARBA" id="ARBA00022553"/>
    </source>
</evidence>
<dbReference type="PANTHER" id="PTHR43065:SF34">
    <property type="entry name" value="SPORULATION KINASE A"/>
    <property type="match status" value="1"/>
</dbReference>
<dbReference type="InterPro" id="IPR035965">
    <property type="entry name" value="PAS-like_dom_sf"/>
</dbReference>
<dbReference type="InterPro" id="IPR036890">
    <property type="entry name" value="HATPase_C_sf"/>
</dbReference>
<comment type="caution">
    <text evidence="12">The sequence shown here is derived from an EMBL/GenBank/DDBJ whole genome shotgun (WGS) entry which is preliminary data.</text>
</comment>
<dbReference type="CDD" id="cd00082">
    <property type="entry name" value="HisKA"/>
    <property type="match status" value="1"/>
</dbReference>
<feature type="domain" description="PAS" evidence="10">
    <location>
        <begin position="11"/>
        <end position="81"/>
    </location>
</feature>
<dbReference type="Pfam" id="PF00989">
    <property type="entry name" value="PAS"/>
    <property type="match status" value="1"/>
</dbReference>
<evidence type="ECO:0000259" key="9">
    <source>
        <dbReference type="PROSITE" id="PS50109"/>
    </source>
</evidence>
<sequence length="510" mass="58217">MNPTNIETMFMDETMNWFASRTNDMFLLMDDTGLIKYVNPTFEKILHIPFSKMINKSFLDFIHNEDTAKTTEHLLHFQKDREFRPFTSQCKRVDGTYNLVHWDTAEITKQGWIRTIGHLVENDKEKKNESALNNNWRNNFLDFTDGAGEKLLLDITKNITEVISLYDIKQNKFLFISPSFERFWGVSIDAIYQGSAIFLDKLQEKDREKFIDLFHNPSRFPREIEFQLKGKEEAEARWIRMKAILTADENGTPNRLVSISQDITDVKKRDTLMSKWENSGVVGQLAAGIAHEVRNPLTAVKGFVQLLAQETGNKYSEIILSELERIGAILNEFLMLAKPQQEIKMEKRNINKILKEVAAFIKPEALLNKVDIIVDPDKSLPFVNCEAKQIKQVIINLIKNAIEAMPAGGKIHIKTHTAHNGYAAIEVKDEGVGISKERLERLGEPFYSNKEKGMGLGLMVSKKIIKNHKGTITFSSEEGRGTTALILLPPVIDVGHGSLRRRGDRCNLPN</sequence>
<name>A0A6I1FPP0_9BACI</name>
<dbReference type="InterPro" id="IPR013767">
    <property type="entry name" value="PAS_fold"/>
</dbReference>
<keyword evidence="3" id="KW-0597">Phosphoprotein</keyword>
<dbReference type="InterPro" id="IPR004358">
    <property type="entry name" value="Sig_transdc_His_kin-like_C"/>
</dbReference>
<dbReference type="GO" id="GO:0000155">
    <property type="term" value="F:phosphorelay sensor kinase activity"/>
    <property type="evidence" value="ECO:0007669"/>
    <property type="project" value="InterPro"/>
</dbReference>
<dbReference type="Pfam" id="PF00512">
    <property type="entry name" value="HisKA"/>
    <property type="match status" value="1"/>
</dbReference>
<dbReference type="PROSITE" id="PS50113">
    <property type="entry name" value="PAC"/>
    <property type="match status" value="1"/>
</dbReference>
<evidence type="ECO:0000256" key="1">
    <source>
        <dbReference type="ARBA" id="ARBA00000085"/>
    </source>
</evidence>
<dbReference type="CDD" id="cd00130">
    <property type="entry name" value="PAS"/>
    <property type="match status" value="1"/>
</dbReference>
<organism evidence="12 13">
    <name type="scientific">Bacillus aerolatus</name>
    <dbReference type="NCBI Taxonomy" id="2653354"/>
    <lineage>
        <taxon>Bacteria</taxon>
        <taxon>Bacillati</taxon>
        <taxon>Bacillota</taxon>
        <taxon>Bacilli</taxon>
        <taxon>Bacillales</taxon>
        <taxon>Bacillaceae</taxon>
        <taxon>Bacillus</taxon>
    </lineage>
</organism>
<dbReference type="PROSITE" id="PS50112">
    <property type="entry name" value="PAS"/>
    <property type="match status" value="1"/>
</dbReference>
<dbReference type="Pfam" id="PF13426">
    <property type="entry name" value="PAS_9"/>
    <property type="match status" value="1"/>
</dbReference>
<dbReference type="SUPFAM" id="SSF55785">
    <property type="entry name" value="PYP-like sensor domain (PAS domain)"/>
    <property type="match status" value="2"/>
</dbReference>
<dbReference type="AlphaFoldDB" id="A0A6I1FPP0"/>
<keyword evidence="4" id="KW-0808">Transferase</keyword>
<feature type="domain" description="Histidine kinase" evidence="9">
    <location>
        <begin position="288"/>
        <end position="492"/>
    </location>
</feature>
<evidence type="ECO:0000259" key="11">
    <source>
        <dbReference type="PROSITE" id="PS50113"/>
    </source>
</evidence>
<dbReference type="PRINTS" id="PR00344">
    <property type="entry name" value="BCTRLSENSOR"/>
</dbReference>
<dbReference type="PROSITE" id="PS50109">
    <property type="entry name" value="HIS_KIN"/>
    <property type="match status" value="1"/>
</dbReference>
<evidence type="ECO:0000256" key="6">
    <source>
        <dbReference type="ARBA" id="ARBA00022777"/>
    </source>
</evidence>
<dbReference type="InterPro" id="IPR000014">
    <property type="entry name" value="PAS"/>
</dbReference>
<evidence type="ECO:0000259" key="10">
    <source>
        <dbReference type="PROSITE" id="PS50112"/>
    </source>
</evidence>
<evidence type="ECO:0000256" key="2">
    <source>
        <dbReference type="ARBA" id="ARBA00012438"/>
    </source>
</evidence>
<dbReference type="RefSeq" id="WP_152149717.1">
    <property type="nucleotide sequence ID" value="NZ_WEIO01000001.1"/>
</dbReference>
<dbReference type="SUPFAM" id="SSF55874">
    <property type="entry name" value="ATPase domain of HSP90 chaperone/DNA topoisomerase II/histidine kinase"/>
    <property type="match status" value="1"/>
</dbReference>
<accession>A0A6I1FPP0</accession>
<dbReference type="Pfam" id="PF02518">
    <property type="entry name" value="HATPase_c"/>
    <property type="match status" value="1"/>
</dbReference>
<dbReference type="CDD" id="cd00075">
    <property type="entry name" value="HATPase"/>
    <property type="match status" value="1"/>
</dbReference>
<dbReference type="GO" id="GO:0006355">
    <property type="term" value="P:regulation of DNA-templated transcription"/>
    <property type="evidence" value="ECO:0007669"/>
    <property type="project" value="InterPro"/>
</dbReference>
<dbReference type="InterPro" id="IPR000700">
    <property type="entry name" value="PAS-assoc_C"/>
</dbReference>
<dbReference type="Gene3D" id="1.10.287.130">
    <property type="match status" value="1"/>
</dbReference>
<reference evidence="12 13" key="1">
    <citation type="submission" date="2019-10" db="EMBL/GenBank/DDBJ databases">
        <title>Bacillus aerolatum sp. nov., isolated from bioaerosol of sport playgrounds.</title>
        <authorList>
            <person name="Chen P."/>
            <person name="Zhang G."/>
        </authorList>
    </citation>
    <scope>NUCLEOTIDE SEQUENCE [LARGE SCALE GENOMIC DNA]</scope>
    <source>
        <strain evidence="12 13">CX253</strain>
    </source>
</reference>
<dbReference type="Gene3D" id="3.30.565.10">
    <property type="entry name" value="Histidine kinase-like ATPase, C-terminal domain"/>
    <property type="match status" value="1"/>
</dbReference>
<evidence type="ECO:0000313" key="13">
    <source>
        <dbReference type="Proteomes" id="UP000429595"/>
    </source>
</evidence>
<dbReference type="SMART" id="SM00387">
    <property type="entry name" value="HATPase_c"/>
    <property type="match status" value="1"/>
</dbReference>
<dbReference type="Gene3D" id="3.30.450.20">
    <property type="entry name" value="PAS domain"/>
    <property type="match status" value="2"/>
</dbReference>
<dbReference type="GO" id="GO:0005524">
    <property type="term" value="F:ATP binding"/>
    <property type="evidence" value="ECO:0007669"/>
    <property type="project" value="UniProtKB-KW"/>
</dbReference>
<evidence type="ECO:0000256" key="4">
    <source>
        <dbReference type="ARBA" id="ARBA00022679"/>
    </source>
</evidence>
<dbReference type="InterPro" id="IPR036097">
    <property type="entry name" value="HisK_dim/P_sf"/>
</dbReference>
<dbReference type="NCBIfam" id="TIGR00229">
    <property type="entry name" value="sensory_box"/>
    <property type="match status" value="1"/>
</dbReference>
<dbReference type="EC" id="2.7.13.3" evidence="2"/>
<evidence type="ECO:0000256" key="7">
    <source>
        <dbReference type="ARBA" id="ARBA00022840"/>
    </source>
</evidence>
<gene>
    <name evidence="12" type="ORF">F9802_03535</name>
</gene>
<dbReference type="PANTHER" id="PTHR43065">
    <property type="entry name" value="SENSOR HISTIDINE KINASE"/>
    <property type="match status" value="1"/>
</dbReference>
<evidence type="ECO:0000313" key="12">
    <source>
        <dbReference type="EMBL" id="KAB7709191.1"/>
    </source>
</evidence>
<evidence type="ECO:0000256" key="8">
    <source>
        <dbReference type="ARBA" id="ARBA00023012"/>
    </source>
</evidence>
<dbReference type="SMART" id="SM00388">
    <property type="entry name" value="HisKA"/>
    <property type="match status" value="1"/>
</dbReference>
<keyword evidence="7" id="KW-0067">ATP-binding</keyword>
<comment type="catalytic activity">
    <reaction evidence="1">
        <text>ATP + protein L-histidine = ADP + protein N-phospho-L-histidine.</text>
        <dbReference type="EC" id="2.7.13.3"/>
    </reaction>
</comment>
<keyword evidence="13" id="KW-1185">Reference proteome</keyword>
<proteinExistence type="predicted"/>
<dbReference type="InterPro" id="IPR003594">
    <property type="entry name" value="HATPase_dom"/>
</dbReference>
<dbReference type="SUPFAM" id="SSF47384">
    <property type="entry name" value="Homodimeric domain of signal transducing histidine kinase"/>
    <property type="match status" value="1"/>
</dbReference>
<dbReference type="InterPro" id="IPR003661">
    <property type="entry name" value="HisK_dim/P_dom"/>
</dbReference>
<protein>
    <recommendedName>
        <fullName evidence="2">histidine kinase</fullName>
        <ecNumber evidence="2">2.7.13.3</ecNumber>
    </recommendedName>
</protein>
<keyword evidence="6" id="KW-0418">Kinase</keyword>
<dbReference type="EMBL" id="WEIO01000001">
    <property type="protein sequence ID" value="KAB7709191.1"/>
    <property type="molecule type" value="Genomic_DNA"/>
</dbReference>
<keyword evidence="8" id="KW-0902">Two-component regulatory system</keyword>
<dbReference type="InterPro" id="IPR005467">
    <property type="entry name" value="His_kinase_dom"/>
</dbReference>
<feature type="domain" description="PAC" evidence="11">
    <location>
        <begin position="222"/>
        <end position="275"/>
    </location>
</feature>
<dbReference type="Proteomes" id="UP000429595">
    <property type="component" value="Unassembled WGS sequence"/>
</dbReference>